<feature type="compositionally biased region" description="Gly residues" evidence="1">
    <location>
        <begin position="224"/>
        <end position="244"/>
    </location>
</feature>
<protein>
    <submittedName>
        <fullName evidence="2">Uncharacterized protein</fullName>
    </submittedName>
</protein>
<dbReference type="KEGG" id="fpu:FPSE_02243"/>
<proteinExistence type="predicted"/>
<dbReference type="eggNOG" id="ENOG502REZA">
    <property type="taxonomic scope" value="Eukaryota"/>
</dbReference>
<keyword evidence="3" id="KW-1185">Reference proteome</keyword>
<feature type="compositionally biased region" description="Polar residues" evidence="1">
    <location>
        <begin position="126"/>
        <end position="143"/>
    </location>
</feature>
<dbReference type="OrthoDB" id="4758395at2759"/>
<dbReference type="EMBL" id="AFNW01000056">
    <property type="protein sequence ID" value="EKJ77745.1"/>
    <property type="molecule type" value="Genomic_DNA"/>
</dbReference>
<sequence>MPCLTLQLSDGHEENPPLLDVFLRVRTVAERCIDVGADRWSEAQFERIAVERVNEFTDRFNGRSHCHERTIEELIGKPRSIAIHPAASPKTTQGSPKSTQQLVRRSAARASSIDPCPSLESDHSSVDNGPTTQPQNMSSVNSEAQVPQPAAADPPIFSVIRQVLAHDSLYAEDVITGIRNLPANRRSILILHEDECIDGPSSRPQKASNKPSKKRQRSKENSTAGGGTGGNQQGNEEGAGGAGQDGADETGDGESNGNSPPKKKRNKERNQDKIRRWICPYRLAYPEIHDNRDFSYCSANMTAVHKWRNHLFDHHSQEAKSKDTDGEAHARFYMSNGQKDNVQETVAKYGEHRPRPPPEWLAYCKKLFIDVWLILFPKDQFPHFNEPLSPFYADDDEIPDLCQYLVQKVGILIEPLLQARAEQAVRDKAIASTTDFVLSAEGMKAVMSETIAIALRSSPAATGATQWAVRATSEMLQNAAGQIRDENRGESQGEGRGKGRGDGDGDGEGEGDGEDEDEDESDNHGSSTPSDSATAPRTPGPTEDTVPKEATPQPTIHVRLFPEGTRVTIDLVPDTPLDSETRSIQLSHPSIVYVAKMSQSRIPSASAPAPVPSTPPVMDDFGAELMNPMDWFIT</sequence>
<feature type="region of interest" description="Disordered" evidence="1">
    <location>
        <begin position="85"/>
        <end position="150"/>
    </location>
</feature>
<feature type="region of interest" description="Disordered" evidence="1">
    <location>
        <begin position="479"/>
        <end position="555"/>
    </location>
</feature>
<dbReference type="AlphaFoldDB" id="K3W2J2"/>
<feature type="compositionally biased region" description="Acidic residues" evidence="1">
    <location>
        <begin position="504"/>
        <end position="521"/>
    </location>
</feature>
<dbReference type="GeneID" id="20360862"/>
<dbReference type="HOGENOM" id="CLU_454983_0_0_1"/>
<name>K3W2J2_FUSPC</name>
<evidence type="ECO:0000313" key="3">
    <source>
        <dbReference type="Proteomes" id="UP000007978"/>
    </source>
</evidence>
<feature type="region of interest" description="Disordered" evidence="1">
    <location>
        <begin position="196"/>
        <end position="271"/>
    </location>
</feature>
<dbReference type="Proteomes" id="UP000007978">
    <property type="component" value="Chromosome 2"/>
</dbReference>
<evidence type="ECO:0000256" key="1">
    <source>
        <dbReference type="SAM" id="MobiDB-lite"/>
    </source>
</evidence>
<feature type="compositionally biased region" description="Basic and acidic residues" evidence="1">
    <location>
        <begin position="483"/>
        <end position="503"/>
    </location>
</feature>
<reference evidence="2 3" key="1">
    <citation type="journal article" date="2012" name="PLoS Pathog.">
        <title>Comparative pathogenomics reveals horizontally acquired novel virulence genes in fungi infecting cereal hosts.</title>
        <authorList>
            <person name="Gardiner D.M."/>
            <person name="McDonald M.C."/>
            <person name="Covarelli L."/>
            <person name="Solomon P.S."/>
            <person name="Rusu A.G."/>
            <person name="Marshall M."/>
            <person name="Kazan K."/>
            <person name="Chakraborty S."/>
            <person name="McDonald B.A."/>
            <person name="Manners J.M."/>
        </authorList>
    </citation>
    <scope>NUCLEOTIDE SEQUENCE [LARGE SCALE GENOMIC DNA]</scope>
    <source>
        <strain evidence="2 3">CS3096</strain>
    </source>
</reference>
<gene>
    <name evidence="2" type="ORF">FPSE_02243</name>
</gene>
<organism evidence="2 3">
    <name type="scientific">Fusarium pseudograminearum (strain CS3096)</name>
    <name type="common">Wheat and barley crown-rot fungus</name>
    <dbReference type="NCBI Taxonomy" id="1028729"/>
    <lineage>
        <taxon>Eukaryota</taxon>
        <taxon>Fungi</taxon>
        <taxon>Dikarya</taxon>
        <taxon>Ascomycota</taxon>
        <taxon>Pezizomycotina</taxon>
        <taxon>Sordariomycetes</taxon>
        <taxon>Hypocreomycetidae</taxon>
        <taxon>Hypocreales</taxon>
        <taxon>Nectriaceae</taxon>
        <taxon>Fusarium</taxon>
    </lineage>
</organism>
<dbReference type="RefSeq" id="XP_009253637.1">
    <property type="nucleotide sequence ID" value="XM_009255362.1"/>
</dbReference>
<feature type="compositionally biased region" description="Polar residues" evidence="1">
    <location>
        <begin position="524"/>
        <end position="535"/>
    </location>
</feature>
<comment type="caution">
    <text evidence="2">The sequence shown here is derived from an EMBL/GenBank/DDBJ whole genome shotgun (WGS) entry which is preliminary data.</text>
</comment>
<accession>K3W2J2</accession>
<feature type="compositionally biased region" description="Polar residues" evidence="1">
    <location>
        <begin position="89"/>
        <end position="103"/>
    </location>
</feature>
<evidence type="ECO:0000313" key="2">
    <source>
        <dbReference type="EMBL" id="EKJ77745.1"/>
    </source>
</evidence>